<reference evidence="6 7" key="1">
    <citation type="submission" date="2016-11" db="EMBL/GenBank/DDBJ databases">
        <title>Trade-off between light-utilization and light-protection in marine flavobacteria.</title>
        <authorList>
            <person name="Kumagai Y."/>
        </authorList>
    </citation>
    <scope>NUCLEOTIDE SEQUENCE [LARGE SCALE GENOMIC DNA]</scope>
    <source>
        <strain evidence="6 7">ATCC 700397</strain>
    </source>
</reference>
<organism evidence="6 7">
    <name type="scientific">Polaribacter filamentus</name>
    <dbReference type="NCBI Taxonomy" id="53483"/>
    <lineage>
        <taxon>Bacteria</taxon>
        <taxon>Pseudomonadati</taxon>
        <taxon>Bacteroidota</taxon>
        <taxon>Flavobacteriia</taxon>
        <taxon>Flavobacteriales</taxon>
        <taxon>Flavobacteriaceae</taxon>
    </lineage>
</organism>
<dbReference type="SUPFAM" id="SSF49363">
    <property type="entry name" value="Purple acid phosphatase, N-terminal domain"/>
    <property type="match status" value="1"/>
</dbReference>
<dbReference type="InterPro" id="IPR004843">
    <property type="entry name" value="Calcineurin-like_PHP"/>
</dbReference>
<feature type="compositionally biased region" description="Polar residues" evidence="2">
    <location>
        <begin position="699"/>
        <end position="709"/>
    </location>
</feature>
<dbReference type="Gene3D" id="2.60.40.380">
    <property type="entry name" value="Purple acid phosphatase-like, N-terminal"/>
    <property type="match status" value="1"/>
</dbReference>
<dbReference type="InterPro" id="IPR015914">
    <property type="entry name" value="PAPs_N"/>
</dbReference>
<dbReference type="InterPro" id="IPR008963">
    <property type="entry name" value="Purple_acid_Pase-like_N"/>
</dbReference>
<dbReference type="InterPro" id="IPR039331">
    <property type="entry name" value="PAPs-like"/>
</dbReference>
<dbReference type="EMBL" id="MQUA01000013">
    <property type="protein sequence ID" value="PQB07707.1"/>
    <property type="molecule type" value="Genomic_DNA"/>
</dbReference>
<evidence type="ECO:0008006" key="8">
    <source>
        <dbReference type="Google" id="ProtNLM"/>
    </source>
</evidence>
<keyword evidence="1" id="KW-0732">Signal</keyword>
<evidence type="ECO:0000313" key="7">
    <source>
        <dbReference type="Proteomes" id="UP000239522"/>
    </source>
</evidence>
<evidence type="ECO:0000313" key="6">
    <source>
        <dbReference type="EMBL" id="PQB07707.1"/>
    </source>
</evidence>
<protein>
    <recommendedName>
        <fullName evidence="8">Secretion system C-terminal sorting domain-containing protein</fullName>
    </recommendedName>
</protein>
<dbReference type="GO" id="GO:0046872">
    <property type="term" value="F:metal ion binding"/>
    <property type="evidence" value="ECO:0007669"/>
    <property type="project" value="InterPro"/>
</dbReference>
<sequence length="947" mass="103680">MSGHADTDKYRIMIIDDPSTTITVGWNQISGLNPTVHYDTVDHGTDHTLYGLSKTADRTINYRGMNNHFARITGLTPNSAYYFIIKDDQGVSQRLWFKTSPSDNSRLSFVAGGDSRNNRTPRQNANRLVHKLKPNAVLFGGDMTSSDNDSQWQDWFDDWQLTIAPDGRIFPIIPARGNHENSSVVYNLFDTPNVNSYYAVTFGNNLIRTYTLNSEISVLGDQLTWLQNDLAASTSLIWKTAQYHKPMRPHTSGKSEGNSGYDAWAQLFYDKGVRLVVDCDSHVAKTTYPVMPSSGSGSEDGFIVENNKGTIYTGEGCWGAPLRPYDDSKSWTRNGGAFNQVKLIFVDENKIELRTILVNSNASSVDEVSNNDPFSLPVNLQVFSPSTGEVVLINKNTTVCPDAGTACDDGNSQTINDLEDGYCNCYGVPDCVAAGTACDDGDSQTINDEEDGNCNCIGIPSSASLTYQVSAGDDDAEESETGGNIDIGSSDLELVYDTHEDKFNQTVGIRFNEILIPKDANILSAYIQFTVKGTNSEATTVSIKGENTPNSMVFTETTFNISQRPTTTEFVDWTNIPEWTTIDAATTDQRTPDLKAIVQEIVNLQDWKASNSMSFIITGTGSRTARSYNGSTSRAPWLFINYNTSGTSCDAAGTPCDDGNPETSDDVEDGNCNCAGTPDIAPLEYEVSDNNDDAEENEGNGSIGLTSSDLELGQDHSTKQIVGIRFNSIDIPKNVEILSAYIQFTVKGITSNEDPTSVSIKGEKVPNSETFSDTAFNISQRPTTTEAVDWTNIPVWSNIDDASADQKTPDLKAIVQEIVDLQDWQALNSMSFIISGTGSREARSHDGSSSRAPKLFITYKSNTLSTSKINKASTKVYPNPASNLVYIQSNKNIENVSLYSILGQKVLSINPKNNAANLDIAPFKSGIYFIHLKQNNNQVSIHQLIIK</sequence>
<gene>
    <name evidence="6" type="ORF">BST83_11470</name>
</gene>
<name>A0A2S7KYK1_9FLAO</name>
<dbReference type="Pfam" id="PF18962">
    <property type="entry name" value="Por_Secre_tail"/>
    <property type="match status" value="1"/>
</dbReference>
<dbReference type="PANTHER" id="PTHR22953">
    <property type="entry name" value="ACID PHOSPHATASE RELATED"/>
    <property type="match status" value="1"/>
</dbReference>
<evidence type="ECO:0000259" key="4">
    <source>
        <dbReference type="Pfam" id="PF16656"/>
    </source>
</evidence>
<dbReference type="InterPro" id="IPR026444">
    <property type="entry name" value="Secre_tail"/>
</dbReference>
<accession>A0A2S7KYK1</accession>
<keyword evidence="7" id="KW-1185">Reference proteome</keyword>
<proteinExistence type="predicted"/>
<feature type="domain" description="Calcineurin-like phosphoesterase" evidence="3">
    <location>
        <begin position="126"/>
        <end position="277"/>
    </location>
</feature>
<evidence type="ECO:0000259" key="3">
    <source>
        <dbReference type="Pfam" id="PF00149"/>
    </source>
</evidence>
<feature type="domain" description="Secretion system C-terminal sorting" evidence="5">
    <location>
        <begin position="876"/>
        <end position="946"/>
    </location>
</feature>
<dbReference type="Proteomes" id="UP000239522">
    <property type="component" value="Unassembled WGS sequence"/>
</dbReference>
<dbReference type="AlphaFoldDB" id="A0A2S7KYK1"/>
<dbReference type="SUPFAM" id="SSF56300">
    <property type="entry name" value="Metallo-dependent phosphatases"/>
    <property type="match status" value="1"/>
</dbReference>
<feature type="domain" description="Purple acid phosphatase N-terminal" evidence="4">
    <location>
        <begin position="15"/>
        <end position="99"/>
    </location>
</feature>
<dbReference type="PANTHER" id="PTHR22953:SF153">
    <property type="entry name" value="PURPLE ACID PHOSPHATASE"/>
    <property type="match status" value="1"/>
</dbReference>
<evidence type="ECO:0000259" key="5">
    <source>
        <dbReference type="Pfam" id="PF18962"/>
    </source>
</evidence>
<dbReference type="Gene3D" id="3.60.21.10">
    <property type="match status" value="1"/>
</dbReference>
<dbReference type="NCBIfam" id="TIGR04183">
    <property type="entry name" value="Por_Secre_tail"/>
    <property type="match status" value="1"/>
</dbReference>
<dbReference type="Pfam" id="PF16656">
    <property type="entry name" value="Pur_ac_phosph_N"/>
    <property type="match status" value="1"/>
</dbReference>
<dbReference type="GO" id="GO:0003993">
    <property type="term" value="F:acid phosphatase activity"/>
    <property type="evidence" value="ECO:0007669"/>
    <property type="project" value="InterPro"/>
</dbReference>
<dbReference type="Pfam" id="PF00149">
    <property type="entry name" value="Metallophos"/>
    <property type="match status" value="1"/>
</dbReference>
<evidence type="ECO:0000256" key="2">
    <source>
        <dbReference type="SAM" id="MobiDB-lite"/>
    </source>
</evidence>
<comment type="caution">
    <text evidence="6">The sequence shown here is derived from an EMBL/GenBank/DDBJ whole genome shotgun (WGS) entry which is preliminary data.</text>
</comment>
<evidence type="ECO:0000256" key="1">
    <source>
        <dbReference type="ARBA" id="ARBA00022729"/>
    </source>
</evidence>
<feature type="region of interest" description="Disordered" evidence="2">
    <location>
        <begin position="690"/>
        <end position="710"/>
    </location>
</feature>
<dbReference type="InterPro" id="IPR029052">
    <property type="entry name" value="Metallo-depent_PP-like"/>
</dbReference>